<dbReference type="PROSITE" id="PS00759">
    <property type="entry name" value="ARGE_DAPE_CPG2_2"/>
    <property type="match status" value="1"/>
</dbReference>
<evidence type="ECO:0000256" key="7">
    <source>
        <dbReference type="ARBA" id="ARBA00022723"/>
    </source>
</evidence>
<comment type="cofactor">
    <cofactor evidence="15">
        <name>Zn(2+)</name>
        <dbReference type="ChEBI" id="CHEBI:29105"/>
    </cofactor>
    <cofactor evidence="15">
        <name>Co(2+)</name>
        <dbReference type="ChEBI" id="CHEBI:48828"/>
    </cofactor>
    <text evidence="15">Binds 2 Zn(2+) or Co(2+) ions per subunit.</text>
</comment>
<evidence type="ECO:0000256" key="15">
    <source>
        <dbReference type="HAMAP-Rule" id="MF_01690"/>
    </source>
</evidence>
<dbReference type="HAMAP" id="MF_01690">
    <property type="entry name" value="DapE"/>
    <property type="match status" value="1"/>
</dbReference>
<keyword evidence="9 15" id="KW-0862">Zinc</keyword>
<dbReference type="Pfam" id="PF07687">
    <property type="entry name" value="M20_dimer"/>
    <property type="match status" value="1"/>
</dbReference>
<keyword evidence="18" id="KW-1185">Reference proteome</keyword>
<evidence type="ECO:0000313" key="18">
    <source>
        <dbReference type="Proteomes" id="UP001595453"/>
    </source>
</evidence>
<dbReference type="GO" id="GO:0009014">
    <property type="term" value="F:succinyl-diaminopimelate desuccinylase activity"/>
    <property type="evidence" value="ECO:0007669"/>
    <property type="project" value="UniProtKB-EC"/>
</dbReference>
<keyword evidence="11 15" id="KW-0457">Lysine biosynthesis</keyword>
<dbReference type="NCBIfam" id="NF009557">
    <property type="entry name" value="PRK13009.1"/>
    <property type="match status" value="1"/>
</dbReference>
<feature type="domain" description="Peptidase M20 dimerisation" evidence="16">
    <location>
        <begin position="178"/>
        <end position="285"/>
    </location>
</feature>
<comment type="caution">
    <text evidence="17">The sequence shown here is derived from an EMBL/GenBank/DDBJ whole genome shotgun (WGS) entry which is preliminary data.</text>
</comment>
<dbReference type="InterPro" id="IPR002933">
    <property type="entry name" value="Peptidase_M20"/>
</dbReference>
<evidence type="ECO:0000256" key="6">
    <source>
        <dbReference type="ARBA" id="ARBA00022605"/>
    </source>
</evidence>
<comment type="similarity">
    <text evidence="2 15">Belongs to the peptidase M20A family. DapE subfamily.</text>
</comment>
<sequence length="378" mass="40778">MSNLSETVKLAQALIQRPSVTPEDAGCQTLINERLAKLDFNVEELFFVDTLNTWARKGNHGPHFCFAGHTDVVPTGDVNAWHYPPFAGTIADGMLHGRGAADMKGALAAMVVATERFVQKHPNHHGSISFLITSDEEGPFVNGTTKVVDLLETRNEKIDMCLVGEPSSRAQLGDVVKNGRRGSLTGHLTIIGKQGHVAYPHLAKNPIHIAAPVLHELASTVWDQGNDYFPATSFQISNIHGGTGAGNVIPGTLDVQFNFRFSTESSADSLQQRVIDILNSFGLQYKLHWTLNGLPFLTEPGELLDATLKAIKAVTGIDSSPETSGGTSDGRFIAQTGCKVIELGPINATIHQVDECVSIADLDALTDIYEHILTELLA</sequence>
<dbReference type="InterPro" id="IPR050072">
    <property type="entry name" value="Peptidase_M20A"/>
</dbReference>
<dbReference type="InterPro" id="IPR011650">
    <property type="entry name" value="Peptidase_M20_dimer"/>
</dbReference>
<feature type="active site" evidence="15">
    <location>
        <position position="71"/>
    </location>
</feature>
<dbReference type="NCBIfam" id="TIGR01246">
    <property type="entry name" value="dapE_proteo"/>
    <property type="match status" value="1"/>
</dbReference>
<organism evidence="17 18">
    <name type="scientific">Pseudoalteromonas fenneropenaei</name>
    <dbReference type="NCBI Taxonomy" id="1737459"/>
    <lineage>
        <taxon>Bacteria</taxon>
        <taxon>Pseudomonadati</taxon>
        <taxon>Pseudomonadota</taxon>
        <taxon>Gammaproteobacteria</taxon>
        <taxon>Alteromonadales</taxon>
        <taxon>Pseudoalteromonadaceae</taxon>
        <taxon>Pseudoalteromonas</taxon>
    </lineage>
</organism>
<dbReference type="PANTHER" id="PTHR43808">
    <property type="entry name" value="ACETYLORNITHINE DEACETYLASE"/>
    <property type="match status" value="1"/>
</dbReference>
<proteinExistence type="inferred from homology"/>
<feature type="binding site" evidence="15">
    <location>
        <position position="351"/>
    </location>
    <ligand>
        <name>Zn(2+)</name>
        <dbReference type="ChEBI" id="CHEBI:29105"/>
        <label>2</label>
    </ligand>
</feature>
<name>A0ABV7CF47_9GAMM</name>
<protein>
    <recommendedName>
        <fullName evidence="5 15">Succinyl-diaminopimelate desuccinylase</fullName>
        <shortName evidence="15">SDAP desuccinylase</shortName>
        <ecNumber evidence="4 15">3.5.1.18</ecNumber>
    </recommendedName>
    <alternativeName>
        <fullName evidence="13 15">N-succinyl-LL-2,6-diaminoheptanedioate amidohydrolase</fullName>
    </alternativeName>
</protein>
<evidence type="ECO:0000256" key="8">
    <source>
        <dbReference type="ARBA" id="ARBA00022801"/>
    </source>
</evidence>
<keyword evidence="8 15" id="KW-0378">Hydrolase</keyword>
<dbReference type="RefSeq" id="WP_377120245.1">
    <property type="nucleotide sequence ID" value="NZ_JBHRSD010000002.1"/>
</dbReference>
<feature type="binding site" evidence="15">
    <location>
        <position position="102"/>
    </location>
    <ligand>
        <name>Zn(2+)</name>
        <dbReference type="ChEBI" id="CHEBI:29105"/>
        <label>2</label>
    </ligand>
</feature>
<gene>
    <name evidence="15 17" type="primary">dapE</name>
    <name evidence="17" type="ORF">ACFOEE_01610</name>
</gene>
<feature type="active site" description="Proton acceptor" evidence="15">
    <location>
        <position position="136"/>
    </location>
</feature>
<evidence type="ECO:0000256" key="2">
    <source>
        <dbReference type="ARBA" id="ARBA00006746"/>
    </source>
</evidence>
<dbReference type="EC" id="3.5.1.18" evidence="4 15"/>
<evidence type="ECO:0000256" key="10">
    <source>
        <dbReference type="ARBA" id="ARBA00022915"/>
    </source>
</evidence>
<dbReference type="SUPFAM" id="SSF53187">
    <property type="entry name" value="Zn-dependent exopeptidases"/>
    <property type="match status" value="1"/>
</dbReference>
<dbReference type="CDD" id="cd03891">
    <property type="entry name" value="M20_DapE_proteobac"/>
    <property type="match status" value="1"/>
</dbReference>
<evidence type="ECO:0000259" key="16">
    <source>
        <dbReference type="Pfam" id="PF07687"/>
    </source>
</evidence>
<dbReference type="InterPro" id="IPR036264">
    <property type="entry name" value="Bact_exopeptidase_dim_dom"/>
</dbReference>
<evidence type="ECO:0000256" key="9">
    <source>
        <dbReference type="ARBA" id="ARBA00022833"/>
    </source>
</evidence>
<keyword evidence="7 15" id="KW-0479">Metal-binding</keyword>
<feature type="binding site" evidence="15">
    <location>
        <position position="137"/>
    </location>
    <ligand>
        <name>Zn(2+)</name>
        <dbReference type="ChEBI" id="CHEBI:29105"/>
        <label>2</label>
    </ligand>
</feature>
<keyword evidence="10 15" id="KW-0220">Diaminopimelate biosynthesis</keyword>
<feature type="binding site" evidence="15">
    <location>
        <position position="69"/>
    </location>
    <ligand>
        <name>Zn(2+)</name>
        <dbReference type="ChEBI" id="CHEBI:29105"/>
        <label>1</label>
    </ligand>
</feature>
<dbReference type="InterPro" id="IPR001261">
    <property type="entry name" value="ArgE/DapE_CS"/>
</dbReference>
<dbReference type="Gene3D" id="3.40.630.10">
    <property type="entry name" value="Zn peptidases"/>
    <property type="match status" value="2"/>
</dbReference>
<reference evidence="18" key="1">
    <citation type="journal article" date="2019" name="Int. J. Syst. Evol. Microbiol.">
        <title>The Global Catalogue of Microorganisms (GCM) 10K type strain sequencing project: providing services to taxonomists for standard genome sequencing and annotation.</title>
        <authorList>
            <consortium name="The Broad Institute Genomics Platform"/>
            <consortium name="The Broad Institute Genome Sequencing Center for Infectious Disease"/>
            <person name="Wu L."/>
            <person name="Ma J."/>
        </authorList>
    </citation>
    <scope>NUCLEOTIDE SEQUENCE [LARGE SCALE GENOMIC DNA]</scope>
    <source>
        <strain evidence="18">KCTC 42730</strain>
    </source>
</reference>
<dbReference type="Proteomes" id="UP001595453">
    <property type="component" value="Unassembled WGS sequence"/>
</dbReference>
<dbReference type="Pfam" id="PF01546">
    <property type="entry name" value="Peptidase_M20"/>
    <property type="match status" value="1"/>
</dbReference>
<evidence type="ECO:0000256" key="3">
    <source>
        <dbReference type="ARBA" id="ARBA00011738"/>
    </source>
</evidence>
<accession>A0ABV7CF47</accession>
<evidence type="ECO:0000256" key="12">
    <source>
        <dbReference type="ARBA" id="ARBA00023285"/>
    </source>
</evidence>
<keyword evidence="6 15" id="KW-0028">Amino-acid biosynthesis</keyword>
<dbReference type="EMBL" id="JBHRSD010000002">
    <property type="protein sequence ID" value="MFC3031222.1"/>
    <property type="molecule type" value="Genomic_DNA"/>
</dbReference>
<feature type="binding site" evidence="15">
    <location>
        <position position="165"/>
    </location>
    <ligand>
        <name>Zn(2+)</name>
        <dbReference type="ChEBI" id="CHEBI:29105"/>
        <label>1</label>
    </ligand>
</feature>
<comment type="subunit">
    <text evidence="3 15">Homodimer.</text>
</comment>
<feature type="binding site" evidence="15">
    <location>
        <position position="102"/>
    </location>
    <ligand>
        <name>Zn(2+)</name>
        <dbReference type="ChEBI" id="CHEBI:29105"/>
        <label>1</label>
    </ligand>
</feature>
<evidence type="ECO:0000256" key="5">
    <source>
        <dbReference type="ARBA" id="ARBA00022391"/>
    </source>
</evidence>
<dbReference type="InterPro" id="IPR005941">
    <property type="entry name" value="DapE_proteobac"/>
</dbReference>
<evidence type="ECO:0000256" key="14">
    <source>
        <dbReference type="ARBA" id="ARBA00051301"/>
    </source>
</evidence>
<dbReference type="SUPFAM" id="SSF55031">
    <property type="entry name" value="Bacterial exopeptidase dimerisation domain"/>
    <property type="match status" value="1"/>
</dbReference>
<comment type="function">
    <text evidence="15">Catalyzes the hydrolysis of N-succinyl-L,L-diaminopimelic acid (SDAP), forming succinate and LL-2,6-diaminopimelate (DAP), an intermediate involved in the bacterial biosynthesis of lysine and meso-diaminopimelic acid, an essential component of bacterial cell walls.</text>
</comment>
<comment type="catalytic activity">
    <reaction evidence="14 15">
        <text>N-succinyl-(2S,6S)-2,6-diaminopimelate + H2O = (2S,6S)-2,6-diaminopimelate + succinate</text>
        <dbReference type="Rhea" id="RHEA:22608"/>
        <dbReference type="ChEBI" id="CHEBI:15377"/>
        <dbReference type="ChEBI" id="CHEBI:30031"/>
        <dbReference type="ChEBI" id="CHEBI:57609"/>
        <dbReference type="ChEBI" id="CHEBI:58087"/>
        <dbReference type="EC" id="3.5.1.18"/>
    </reaction>
</comment>
<dbReference type="PANTHER" id="PTHR43808:SF31">
    <property type="entry name" value="N-ACETYL-L-CITRULLINE DEACETYLASE"/>
    <property type="match status" value="1"/>
</dbReference>
<comment type="pathway">
    <text evidence="1 15">Amino-acid biosynthesis; L-lysine biosynthesis via DAP pathway; LL-2,6-diaminopimelate from (S)-tetrahydrodipicolinate (succinylase route): step 3/3.</text>
</comment>
<evidence type="ECO:0000256" key="1">
    <source>
        <dbReference type="ARBA" id="ARBA00005130"/>
    </source>
</evidence>
<evidence type="ECO:0000256" key="4">
    <source>
        <dbReference type="ARBA" id="ARBA00011921"/>
    </source>
</evidence>
<evidence type="ECO:0000313" key="17">
    <source>
        <dbReference type="EMBL" id="MFC3031222.1"/>
    </source>
</evidence>
<evidence type="ECO:0000256" key="13">
    <source>
        <dbReference type="ARBA" id="ARBA00031891"/>
    </source>
</evidence>
<keyword evidence="12 15" id="KW-0170">Cobalt</keyword>
<dbReference type="Gene3D" id="3.30.70.360">
    <property type="match status" value="1"/>
</dbReference>
<evidence type="ECO:0000256" key="11">
    <source>
        <dbReference type="ARBA" id="ARBA00023154"/>
    </source>
</evidence>